<keyword evidence="3" id="KW-1185">Reference proteome</keyword>
<reference evidence="3" key="1">
    <citation type="submission" date="2016-05" db="EMBL/GenBank/DDBJ databases">
        <title>Comparative genomics of biotechnologically important yeasts.</title>
        <authorList>
            <consortium name="DOE Joint Genome Institute"/>
            <person name="Riley R."/>
            <person name="Haridas S."/>
            <person name="Wolfe K.H."/>
            <person name="Lopes M.R."/>
            <person name="Hittinger C.T."/>
            <person name="Goker M."/>
            <person name="Salamov A."/>
            <person name="Wisecaver J."/>
            <person name="Long T.M."/>
            <person name="Aerts A.L."/>
            <person name="Barry K."/>
            <person name="Choi C."/>
            <person name="Clum A."/>
            <person name="Coughlan A.Y."/>
            <person name="Deshpande S."/>
            <person name="Douglass A.P."/>
            <person name="Hanson S.J."/>
            <person name="Klenk H.-P."/>
            <person name="Labutti K."/>
            <person name="Lapidus A."/>
            <person name="Lindquist E."/>
            <person name="Lipzen A."/>
            <person name="Meier-Kolthoff J.P."/>
            <person name="Ohm R.A."/>
            <person name="Otillar R.P."/>
            <person name="Pangilinan J."/>
            <person name="Peng Y."/>
            <person name="Rokas A."/>
            <person name="Rosa C.A."/>
            <person name="Scheuner C."/>
            <person name="Sibirny A.A."/>
            <person name="Slot J.C."/>
            <person name="Stielow J.B."/>
            <person name="Sun H."/>
            <person name="Kurtzman C.P."/>
            <person name="Blackwell M."/>
            <person name="Grigoriev I.V."/>
            <person name="Jeffries T.W."/>
        </authorList>
    </citation>
    <scope>NUCLEOTIDE SEQUENCE [LARGE SCALE GENOMIC DNA]</scope>
    <source>
        <strain evidence="3">NRRL Y-12698</strain>
    </source>
</reference>
<dbReference type="RefSeq" id="XP_018986752.1">
    <property type="nucleotide sequence ID" value="XM_019132364.1"/>
</dbReference>
<evidence type="ECO:0000313" key="3">
    <source>
        <dbReference type="Proteomes" id="UP000094336"/>
    </source>
</evidence>
<evidence type="ECO:0000313" key="2">
    <source>
        <dbReference type="EMBL" id="ODQ81424.1"/>
    </source>
</evidence>
<dbReference type="GO" id="GO:0035091">
    <property type="term" value="F:phosphatidylinositol binding"/>
    <property type="evidence" value="ECO:0007669"/>
    <property type="project" value="InterPro"/>
</dbReference>
<dbReference type="Gene3D" id="3.30.1520.10">
    <property type="entry name" value="Phox-like domain"/>
    <property type="match status" value="1"/>
</dbReference>
<sequence length="180" mass="20377">MSHKLANVPPVPSRIQMIDNDDDMDDYTPVEGVPRPQLGRLVIRDVRVGAFNQVSSLSGVPYVVWTVHIHLSTGTTLTIHKRYSEFVKLRTRILELFPQLATYSINSGAKTGKAKLKFRSIPKLTSLGSNDLFWKFGKSERSKASFLDGERRHQLEVFVSFVFLDPTLGSSEVIKRFILE</sequence>
<dbReference type="Proteomes" id="UP000094336">
    <property type="component" value="Unassembled WGS sequence"/>
</dbReference>
<protein>
    <recommendedName>
        <fullName evidence="1">PX domain-containing protein</fullName>
    </recommendedName>
</protein>
<dbReference type="PROSITE" id="PS50195">
    <property type="entry name" value="PX"/>
    <property type="match status" value="1"/>
</dbReference>
<dbReference type="STRING" id="984486.A0A1E3QV18"/>
<organism evidence="2 3">
    <name type="scientific">Babjeviella inositovora NRRL Y-12698</name>
    <dbReference type="NCBI Taxonomy" id="984486"/>
    <lineage>
        <taxon>Eukaryota</taxon>
        <taxon>Fungi</taxon>
        <taxon>Dikarya</taxon>
        <taxon>Ascomycota</taxon>
        <taxon>Saccharomycotina</taxon>
        <taxon>Pichiomycetes</taxon>
        <taxon>Serinales incertae sedis</taxon>
        <taxon>Babjeviella</taxon>
    </lineage>
</organism>
<feature type="domain" description="PX" evidence="1">
    <location>
        <begin position="43"/>
        <end position="180"/>
    </location>
</feature>
<evidence type="ECO:0000259" key="1">
    <source>
        <dbReference type="PROSITE" id="PS50195"/>
    </source>
</evidence>
<dbReference type="OrthoDB" id="10254720at2759"/>
<dbReference type="AlphaFoldDB" id="A0A1E3QV18"/>
<accession>A0A1E3QV18</accession>
<dbReference type="Pfam" id="PF00787">
    <property type="entry name" value="PX"/>
    <property type="match status" value="1"/>
</dbReference>
<dbReference type="EMBL" id="KV454427">
    <property type="protein sequence ID" value="ODQ81424.1"/>
    <property type="molecule type" value="Genomic_DNA"/>
</dbReference>
<dbReference type="GeneID" id="30150217"/>
<gene>
    <name evidence="2" type="ORF">BABINDRAFT_6128</name>
</gene>
<proteinExistence type="predicted"/>
<dbReference type="SMART" id="SM00312">
    <property type="entry name" value="PX"/>
    <property type="match status" value="1"/>
</dbReference>
<dbReference type="InterPro" id="IPR001683">
    <property type="entry name" value="PX_dom"/>
</dbReference>
<name>A0A1E3QV18_9ASCO</name>
<dbReference type="InterPro" id="IPR036871">
    <property type="entry name" value="PX_dom_sf"/>
</dbReference>
<dbReference type="SUPFAM" id="SSF64268">
    <property type="entry name" value="PX domain"/>
    <property type="match status" value="1"/>
</dbReference>